<feature type="compositionally biased region" description="Basic and acidic residues" evidence="1">
    <location>
        <begin position="1"/>
        <end position="10"/>
    </location>
</feature>
<name>A0AAD4HSN7_9AGAM</name>
<feature type="region of interest" description="Disordered" evidence="1">
    <location>
        <begin position="787"/>
        <end position="808"/>
    </location>
</feature>
<dbReference type="EMBL" id="JABBWK010000005">
    <property type="protein sequence ID" value="KAG1906059.1"/>
    <property type="molecule type" value="Genomic_DNA"/>
</dbReference>
<gene>
    <name evidence="2" type="ORF">F5891DRAFT_975523</name>
</gene>
<feature type="region of interest" description="Disordered" evidence="1">
    <location>
        <begin position="729"/>
        <end position="748"/>
    </location>
</feature>
<evidence type="ECO:0000313" key="2">
    <source>
        <dbReference type="EMBL" id="KAG1906059.1"/>
    </source>
</evidence>
<protein>
    <submittedName>
        <fullName evidence="2">Uncharacterized protein</fullName>
    </submittedName>
</protein>
<keyword evidence="3" id="KW-1185">Reference proteome</keyword>
<dbReference type="AlphaFoldDB" id="A0AAD4HSN7"/>
<dbReference type="RefSeq" id="XP_041231634.1">
    <property type="nucleotide sequence ID" value="XM_041376527.1"/>
</dbReference>
<evidence type="ECO:0000256" key="1">
    <source>
        <dbReference type="SAM" id="MobiDB-lite"/>
    </source>
</evidence>
<accession>A0AAD4HSN7</accession>
<feature type="region of interest" description="Disordered" evidence="1">
    <location>
        <begin position="498"/>
        <end position="578"/>
    </location>
</feature>
<organism evidence="2 3">
    <name type="scientific">Suillus fuscotomentosus</name>
    <dbReference type="NCBI Taxonomy" id="1912939"/>
    <lineage>
        <taxon>Eukaryota</taxon>
        <taxon>Fungi</taxon>
        <taxon>Dikarya</taxon>
        <taxon>Basidiomycota</taxon>
        <taxon>Agaricomycotina</taxon>
        <taxon>Agaricomycetes</taxon>
        <taxon>Agaricomycetidae</taxon>
        <taxon>Boletales</taxon>
        <taxon>Suillineae</taxon>
        <taxon>Suillaceae</taxon>
        <taxon>Suillus</taxon>
    </lineage>
</organism>
<feature type="compositionally biased region" description="Polar residues" evidence="1">
    <location>
        <begin position="562"/>
        <end position="576"/>
    </location>
</feature>
<evidence type="ECO:0000313" key="3">
    <source>
        <dbReference type="Proteomes" id="UP001195769"/>
    </source>
</evidence>
<sequence>MLKCDHEPHPANHAGDALATVDTPSPQLQVDASEFFPSAKPIVVLGPASGTPDMDRSCRESLRLEPGYKEAEVPQETIQATVAAASRSSLGLGVKENERPGAAATVVSPSLTRKRKFGLVKSCKIRVQARFKLPPRQRDVDKENNAFLSLSLNLAPVAGIKRIRREKTAAPVPATISTPTKVKIRQHKPQVFDEKLGVRVTVELPTITNCDNVLTPAALVDVLLVAVLPTELAEPQAGGWQNCGMFLDGSTHRVNHIPKSHLCLPIMKFPPECIHPESVLYYDSRRVTATFTHLFHSSWVFSPIRAPVAYPRLPGNHSCRKRVVGNDLITLVYVTLHVLRVNPLTFHLPQRVDSTSAELINCRIKLVQFDFLMLWGYLRNGTTNTESQIRTFGSCFNGARLRLPAMYSQADPGDPQYNFIDIDTQAGYRVNDQPQQSVPPLASISGPVPFQHPNLNLDAGYTAGYRYISSQTQPEQGPLAVSFSAQSQDSFSLDVQASGRDLYPTGNQLPTSPNDPPVDYQYYPSGDFSVGEGPSTSSQVDPSPYPNIVDAQAGGHRDVQYPASSGSQLPVSSNDPSIPDYQYPSAFQVDPSPYPNVLDTRRGNYTIVTDAENDESIIFSNVSSVQPTPFNSFMGTMFPDPNIGARTNYNDNYSAVGNSAAARVESAPSATPYAASMHHYATMASQFPDFYAPFQSADGVSTMPDPEDVMPLHAGQPLPLDEPLCFDAPSFGNPLPNEEPSGSRPSRKCRQVDPFIAFDPLKKKLRGWTVNTSKDVPDLATSSLSSKPLIASSEESTSQQPGVGPAKYEENHPIHQDIVKKALGGVIDTVVNGCPFLFEDERKQEVHSALTTATHTVADDTLSAINKHHGYYQKACPTPSPAWPSFPPKFIFKAGRSKPFENEVIQDLVQNTIIDLEYQPHVTSLDGMKRGGNDNVEFSVKEFKPMHTRLMDYIKEDIASDKELLEWWENHKLLMQCRLADIYAFCSKLKAKK</sequence>
<feature type="region of interest" description="Disordered" evidence="1">
    <location>
        <begin position="1"/>
        <end position="22"/>
    </location>
</feature>
<comment type="caution">
    <text evidence="2">The sequence shown here is derived from an EMBL/GenBank/DDBJ whole genome shotgun (WGS) entry which is preliminary data.</text>
</comment>
<dbReference type="Proteomes" id="UP001195769">
    <property type="component" value="Unassembled WGS sequence"/>
</dbReference>
<reference evidence="2" key="1">
    <citation type="journal article" date="2020" name="New Phytol.">
        <title>Comparative genomics reveals dynamic genome evolution in host specialist ectomycorrhizal fungi.</title>
        <authorList>
            <person name="Lofgren L.A."/>
            <person name="Nguyen N.H."/>
            <person name="Vilgalys R."/>
            <person name="Ruytinx J."/>
            <person name="Liao H.L."/>
            <person name="Branco S."/>
            <person name="Kuo A."/>
            <person name="LaButti K."/>
            <person name="Lipzen A."/>
            <person name="Andreopoulos W."/>
            <person name="Pangilinan J."/>
            <person name="Riley R."/>
            <person name="Hundley H."/>
            <person name="Na H."/>
            <person name="Barry K."/>
            <person name="Grigoriev I.V."/>
            <person name="Stajich J.E."/>
            <person name="Kennedy P.G."/>
        </authorList>
    </citation>
    <scope>NUCLEOTIDE SEQUENCE</scope>
    <source>
        <strain evidence="2">FC203</strain>
    </source>
</reference>
<dbReference type="GeneID" id="64670825"/>
<proteinExistence type="predicted"/>